<dbReference type="Proteomes" id="UP000237947">
    <property type="component" value="Chromosome"/>
</dbReference>
<reference evidence="3" key="1">
    <citation type="submission" date="2018-02" db="EMBL/GenBank/DDBJ databases">
        <authorList>
            <person name="Holder M.E."/>
            <person name="Ajami N.J."/>
            <person name="Petrosino J.F."/>
        </authorList>
    </citation>
    <scope>NUCLEOTIDE SEQUENCE [LARGE SCALE GENOMIC DNA]</scope>
    <source>
        <strain evidence="3">CCUG 47711</strain>
    </source>
</reference>
<evidence type="ECO:0000256" key="1">
    <source>
        <dbReference type="SAM" id="MobiDB-lite"/>
    </source>
</evidence>
<dbReference type="KEGG" id="fsa:C5Q98_07155"/>
<gene>
    <name evidence="2" type="ORF">C5Q98_07155</name>
</gene>
<evidence type="ECO:0000313" key="3">
    <source>
        <dbReference type="Proteomes" id="UP000237947"/>
    </source>
</evidence>
<accession>A0A2S0KPR9</accession>
<dbReference type="AlphaFoldDB" id="A0A2S0KPR9"/>
<evidence type="ECO:0000313" key="2">
    <source>
        <dbReference type="EMBL" id="AVM42999.1"/>
    </source>
</evidence>
<sequence>MNRRFLTSSIVLIICCLFIVSCNEQHHIGESLNPENSSINNDVAESDSYDELPTPTGYKRGSLVFYYLKVDNEIYTNISEAIDLPDDVSNTEGGKVDINMLLQEQGYQKIGTVQDVMDDIPVKDMQGHGFAQGDEIYRNDNDEGNYLYVVTETPKSAYYEMAEDKKVYHVIVMRI</sequence>
<feature type="compositionally biased region" description="Polar residues" evidence="1">
    <location>
        <begin position="33"/>
        <end position="43"/>
    </location>
</feature>
<name>A0A2S0KPR9_9FIRM</name>
<proteinExistence type="predicted"/>
<dbReference type="EMBL" id="CP027226">
    <property type="protein sequence ID" value="AVM42999.1"/>
    <property type="molecule type" value="Genomic_DNA"/>
</dbReference>
<organism evidence="2 3">
    <name type="scientific">Fastidiosipila sanguinis</name>
    <dbReference type="NCBI Taxonomy" id="236753"/>
    <lineage>
        <taxon>Bacteria</taxon>
        <taxon>Bacillati</taxon>
        <taxon>Bacillota</taxon>
        <taxon>Clostridia</taxon>
        <taxon>Eubacteriales</taxon>
        <taxon>Oscillospiraceae</taxon>
        <taxon>Fastidiosipila</taxon>
    </lineage>
</organism>
<dbReference type="PROSITE" id="PS51257">
    <property type="entry name" value="PROKAR_LIPOPROTEIN"/>
    <property type="match status" value="1"/>
</dbReference>
<feature type="region of interest" description="Disordered" evidence="1">
    <location>
        <begin position="30"/>
        <end position="52"/>
    </location>
</feature>
<dbReference type="RefSeq" id="WP_106012946.1">
    <property type="nucleotide sequence ID" value="NZ_CP027226.1"/>
</dbReference>
<keyword evidence="3" id="KW-1185">Reference proteome</keyword>
<protein>
    <submittedName>
        <fullName evidence="2">Uncharacterized protein</fullName>
    </submittedName>
</protein>